<evidence type="ECO:0000313" key="2">
    <source>
        <dbReference type="Proteomes" id="UP000814176"/>
    </source>
</evidence>
<comment type="caution">
    <text evidence="1">The sequence shown here is derived from an EMBL/GenBank/DDBJ whole genome shotgun (WGS) entry which is preliminary data.</text>
</comment>
<proteinExistence type="predicted"/>
<gene>
    <name evidence="1" type="ORF">C8Q71DRAFT_701214</name>
</gene>
<sequence length="256" mass="29914">MRREKNDSPFLHIASEAEVKVYNPRSRGGECCSAEDFRYDISGKQTSDWNSSVARVFAADFQARYPRFQKSNEAVAKAWRKHTETLRRQYQEQQRDQESAMKEQSYHRQCERKRQLYSRRTSVATKLPDNKAVQLMCALGVHGMSTDESDHPTGGGEATYYIRSKTWRSPELQTWLRTLDSLHLWARYRGSFKASQGGWPHFRVPCRKNSDRPPVIKLPRNCYAPWLLQSSNEFQLKLLDPNSRLINLQHSEDVQK</sequence>
<evidence type="ECO:0000313" key="1">
    <source>
        <dbReference type="EMBL" id="KAH9842042.1"/>
    </source>
</evidence>
<keyword evidence="2" id="KW-1185">Reference proteome</keyword>
<reference evidence="1 2" key="1">
    <citation type="journal article" date="2021" name="Environ. Microbiol.">
        <title>Gene family expansions and transcriptome signatures uncover fungal adaptations to wood decay.</title>
        <authorList>
            <person name="Hage H."/>
            <person name="Miyauchi S."/>
            <person name="Viragh M."/>
            <person name="Drula E."/>
            <person name="Min B."/>
            <person name="Chaduli D."/>
            <person name="Navarro D."/>
            <person name="Favel A."/>
            <person name="Norest M."/>
            <person name="Lesage-Meessen L."/>
            <person name="Balint B."/>
            <person name="Merenyi Z."/>
            <person name="de Eugenio L."/>
            <person name="Morin E."/>
            <person name="Martinez A.T."/>
            <person name="Baldrian P."/>
            <person name="Stursova M."/>
            <person name="Martinez M.J."/>
            <person name="Novotny C."/>
            <person name="Magnuson J.K."/>
            <person name="Spatafora J.W."/>
            <person name="Maurice S."/>
            <person name="Pangilinan J."/>
            <person name="Andreopoulos W."/>
            <person name="LaButti K."/>
            <person name="Hundley H."/>
            <person name="Na H."/>
            <person name="Kuo A."/>
            <person name="Barry K."/>
            <person name="Lipzen A."/>
            <person name="Henrissat B."/>
            <person name="Riley R."/>
            <person name="Ahrendt S."/>
            <person name="Nagy L.G."/>
            <person name="Grigoriev I.V."/>
            <person name="Martin F."/>
            <person name="Rosso M.N."/>
        </authorList>
    </citation>
    <scope>NUCLEOTIDE SEQUENCE [LARGE SCALE GENOMIC DNA]</scope>
    <source>
        <strain evidence="1 2">CIRM-BRFM 1785</strain>
    </source>
</reference>
<protein>
    <submittedName>
        <fullName evidence="1">Uncharacterized protein</fullName>
    </submittedName>
</protein>
<dbReference type="RefSeq" id="XP_047783341.1">
    <property type="nucleotide sequence ID" value="XM_047920175.1"/>
</dbReference>
<dbReference type="GeneID" id="72000907"/>
<accession>A0ABQ8KTK1</accession>
<dbReference type="EMBL" id="JADCUA010000003">
    <property type="protein sequence ID" value="KAH9842042.1"/>
    <property type="molecule type" value="Genomic_DNA"/>
</dbReference>
<dbReference type="Proteomes" id="UP000814176">
    <property type="component" value="Unassembled WGS sequence"/>
</dbReference>
<name>A0ABQ8KTK1_9APHY</name>
<organism evidence="1 2">
    <name type="scientific">Rhodofomes roseus</name>
    <dbReference type="NCBI Taxonomy" id="34475"/>
    <lineage>
        <taxon>Eukaryota</taxon>
        <taxon>Fungi</taxon>
        <taxon>Dikarya</taxon>
        <taxon>Basidiomycota</taxon>
        <taxon>Agaricomycotina</taxon>
        <taxon>Agaricomycetes</taxon>
        <taxon>Polyporales</taxon>
        <taxon>Rhodofomes</taxon>
    </lineage>
</organism>